<dbReference type="AlphaFoldDB" id="A0A139ASC7"/>
<name>A0A139ASC7_GONPJ</name>
<evidence type="ECO:0000256" key="1">
    <source>
        <dbReference type="SAM" id="MobiDB-lite"/>
    </source>
</evidence>
<evidence type="ECO:0000313" key="2">
    <source>
        <dbReference type="EMBL" id="KXS19642.1"/>
    </source>
</evidence>
<dbReference type="EMBL" id="KQ965738">
    <property type="protein sequence ID" value="KXS19642.1"/>
    <property type="molecule type" value="Genomic_DNA"/>
</dbReference>
<dbReference type="Proteomes" id="UP000070544">
    <property type="component" value="Unassembled WGS sequence"/>
</dbReference>
<gene>
    <name evidence="2" type="ORF">M427DRAFT_132118</name>
</gene>
<feature type="region of interest" description="Disordered" evidence="1">
    <location>
        <begin position="298"/>
        <end position="325"/>
    </location>
</feature>
<organism evidence="2 3">
    <name type="scientific">Gonapodya prolifera (strain JEL478)</name>
    <name type="common">Monoblepharis prolifera</name>
    <dbReference type="NCBI Taxonomy" id="1344416"/>
    <lineage>
        <taxon>Eukaryota</taxon>
        <taxon>Fungi</taxon>
        <taxon>Fungi incertae sedis</taxon>
        <taxon>Chytridiomycota</taxon>
        <taxon>Chytridiomycota incertae sedis</taxon>
        <taxon>Monoblepharidomycetes</taxon>
        <taxon>Monoblepharidales</taxon>
        <taxon>Gonapodyaceae</taxon>
        <taxon>Gonapodya</taxon>
    </lineage>
</organism>
<keyword evidence="3" id="KW-1185">Reference proteome</keyword>
<accession>A0A139ASC7</accession>
<feature type="region of interest" description="Disordered" evidence="1">
    <location>
        <begin position="1"/>
        <end position="66"/>
    </location>
</feature>
<reference evidence="2 3" key="1">
    <citation type="journal article" date="2015" name="Genome Biol. Evol.">
        <title>Phylogenomic analyses indicate that early fungi evolved digesting cell walls of algal ancestors of land plants.</title>
        <authorList>
            <person name="Chang Y."/>
            <person name="Wang S."/>
            <person name="Sekimoto S."/>
            <person name="Aerts A.L."/>
            <person name="Choi C."/>
            <person name="Clum A."/>
            <person name="LaButti K.M."/>
            <person name="Lindquist E.A."/>
            <person name="Yee Ngan C."/>
            <person name="Ohm R.A."/>
            <person name="Salamov A.A."/>
            <person name="Grigoriev I.V."/>
            <person name="Spatafora J.W."/>
            <person name="Berbee M.L."/>
        </authorList>
    </citation>
    <scope>NUCLEOTIDE SEQUENCE [LARGE SCALE GENOMIC DNA]</scope>
    <source>
        <strain evidence="2 3">JEL478</strain>
    </source>
</reference>
<protein>
    <submittedName>
        <fullName evidence="2">Uncharacterized protein</fullName>
    </submittedName>
</protein>
<feature type="compositionally biased region" description="Polar residues" evidence="1">
    <location>
        <begin position="1"/>
        <end position="11"/>
    </location>
</feature>
<feature type="region of interest" description="Disordered" evidence="1">
    <location>
        <begin position="188"/>
        <end position="240"/>
    </location>
</feature>
<proteinExistence type="predicted"/>
<sequence>MATVSLQQTPTMPFLPSPTDFTRTRRRRREGSDSGLEVDPLSLSQTLASEVSPHGPPRKKLRRDSANRLPQLLRVPGSLNGGVSCPTPPTVVTSNGESRFLDLLRLHGFIRTQDASPRVTTSRDSATILIPPSRNFEIHRQQSLSRLLQQSCTERQNFARVTPQGEVAIPYQSLPVLMAGYAQKLMERHQQLAHSPAALPSRPSPAHTQQSPALTPPLTPVVASEPTESGRIPPVRLPPPDACDPLPLLTHPRPTPSSLATLPTNEKYTSALMDSHGKLHSQESFLLPGVNSTLRRVATDLPSPSTTPPPGPLTGASPGAPPKRISPLPALTSQLPPVVHASRTAAALMAAHLRTRCMAGQSLSQAHDEEAAERATRLSRVARWVEDTKVYAGVGGEDVWAWKEGERDPSEWWATKDEGDSGISMVHSRHVHPLYHTSGPFARAHSRHFVGANSAPLVGNVGPNMRQLTANGGIGAFGANWGAALAAALVIRQPQGLNGRSAE</sequence>
<feature type="compositionally biased region" description="Low complexity" evidence="1">
    <location>
        <begin position="192"/>
        <end position="207"/>
    </location>
</feature>
<evidence type="ECO:0000313" key="3">
    <source>
        <dbReference type="Proteomes" id="UP000070544"/>
    </source>
</evidence>